<dbReference type="EMBL" id="JBHUMJ010000002">
    <property type="protein sequence ID" value="MFD2701327.1"/>
    <property type="molecule type" value="Genomic_DNA"/>
</dbReference>
<organism evidence="3 4">
    <name type="scientific">Paenibacillus shunpengii</name>
    <dbReference type="NCBI Taxonomy" id="2054424"/>
    <lineage>
        <taxon>Bacteria</taxon>
        <taxon>Bacillati</taxon>
        <taxon>Bacillota</taxon>
        <taxon>Bacilli</taxon>
        <taxon>Bacillales</taxon>
        <taxon>Paenibacillaceae</taxon>
        <taxon>Paenibacillus</taxon>
    </lineage>
</organism>
<dbReference type="NCBIfam" id="TIGR00685">
    <property type="entry name" value="T6PP"/>
    <property type="match status" value="1"/>
</dbReference>
<dbReference type="CDD" id="cd01627">
    <property type="entry name" value="HAD_TPP"/>
    <property type="match status" value="1"/>
</dbReference>
<dbReference type="Proteomes" id="UP001597540">
    <property type="component" value="Unassembled WGS sequence"/>
</dbReference>
<comment type="similarity">
    <text evidence="1">In the C-terminal section; belongs to the trehalose phosphatase family.</text>
</comment>
<proteinExistence type="inferred from homology"/>
<dbReference type="SUPFAM" id="SSF53756">
    <property type="entry name" value="UDP-Glycosyltransferase/glycogen phosphorylase"/>
    <property type="match status" value="1"/>
</dbReference>
<evidence type="ECO:0000256" key="1">
    <source>
        <dbReference type="ARBA" id="ARBA00006330"/>
    </source>
</evidence>
<dbReference type="InterPro" id="IPR023214">
    <property type="entry name" value="HAD_sf"/>
</dbReference>
<reference evidence="4" key="1">
    <citation type="journal article" date="2019" name="Int. J. Syst. Evol. Microbiol.">
        <title>The Global Catalogue of Microorganisms (GCM) 10K type strain sequencing project: providing services to taxonomists for standard genome sequencing and annotation.</title>
        <authorList>
            <consortium name="The Broad Institute Genomics Platform"/>
            <consortium name="The Broad Institute Genome Sequencing Center for Infectious Disease"/>
            <person name="Wu L."/>
            <person name="Ma J."/>
        </authorList>
    </citation>
    <scope>NUCLEOTIDE SEQUENCE [LARGE SCALE GENOMIC DNA]</scope>
    <source>
        <strain evidence="4">KCTC 33849</strain>
    </source>
</reference>
<evidence type="ECO:0000313" key="4">
    <source>
        <dbReference type="Proteomes" id="UP001597540"/>
    </source>
</evidence>
<comment type="caution">
    <text evidence="3">The sequence shown here is derived from an EMBL/GenBank/DDBJ whole genome shotgun (WGS) entry which is preliminary data.</text>
</comment>
<comment type="similarity">
    <text evidence="2">Belongs to the glycosyltransferase 20 family.</text>
</comment>
<dbReference type="NCBIfam" id="NF011071">
    <property type="entry name" value="PRK14501.1"/>
    <property type="match status" value="1"/>
</dbReference>
<dbReference type="CDD" id="cd03788">
    <property type="entry name" value="GT20_TPS"/>
    <property type="match status" value="1"/>
</dbReference>
<evidence type="ECO:0000313" key="3">
    <source>
        <dbReference type="EMBL" id="MFD2701327.1"/>
    </source>
</evidence>
<dbReference type="InterPro" id="IPR006379">
    <property type="entry name" value="HAD-SF_hydro_IIB"/>
</dbReference>
<dbReference type="Gene3D" id="3.40.50.2000">
    <property type="entry name" value="Glycogen Phosphorylase B"/>
    <property type="match status" value="2"/>
</dbReference>
<dbReference type="PANTHER" id="PTHR10788:SF106">
    <property type="entry name" value="BCDNA.GH08860"/>
    <property type="match status" value="1"/>
</dbReference>
<dbReference type="RefSeq" id="WP_379262507.1">
    <property type="nucleotide sequence ID" value="NZ_JBHUMJ010000002.1"/>
</dbReference>
<dbReference type="InterPro" id="IPR003337">
    <property type="entry name" value="Trehalose_PPase"/>
</dbReference>
<gene>
    <name evidence="3" type="ORF">ACFSVM_12690</name>
</gene>
<sequence length="744" mass="85385">MSKLIFVSNRLPVTVKKNESELTYSKSIGGLATGLKSYHEQGNSVWAGWPGISSNELSDVDQASINTELSEQYNCLPIFLSEEEIDQYYHGFCNETIWPLFHYFTSNTEYSKDTWEAYKRVNQKFFDVLDEVIEPDDTIWVHDYQLMLLPQMIREKYPNAKIGFFLHIPFPSFEIFRLLIWRKEILQGLLGANLIGFHTYDYVRHFLSTVRRILGVEHSLNKLSYETHNVQVEAFPMGIDYEYFSNTDTVELSSELQDFVESTRTIQNILSIDRLDYTKGIPDRIKAFKRFLTKYPEYHEKVRLNLIVAPSRVEVETYDTLKKHIEVLVSEVNGQFGTVNWMPIWFFFRTFSQDDLIAFYRHSDVLLVTPLRDGMNLVAKEYIASRNDYKGMLVMSETAGAASELGEAVIVNANDHGAIAEGLKTALDMPDHEKIERNTMMHHRLSRYNINFWADEFITALGNSETGVLQTKPLVDVSDSSVIKTAYTDAERRLILLDYDGTLVGFKPTPDQAKPDEELRQLLAGLSQDPKNTVVIITGRDRGVIEKWLGDLNLHLIASHGLWFKQAGGEWIKTINVDNDWKDKIRHILEMYTDRMPGSLIEEKEYSLAWHYRQCEPDVIALKRDELREALISITQSMSLGVLEGSKVLEVKDSRINKGHGVHLLTRAEAFDFIIGAGDDYTDEDMFNALPEEAFSIKIGSGNTNAKYQLKTNKEFRTLLKKLEELSDTAKPASTTAAMRRRTT</sequence>
<accession>A0ABW5SQI1</accession>
<dbReference type="Pfam" id="PF00982">
    <property type="entry name" value="Glyco_transf_20"/>
    <property type="match status" value="1"/>
</dbReference>
<dbReference type="InterPro" id="IPR001830">
    <property type="entry name" value="Glyco_trans_20"/>
</dbReference>
<name>A0ABW5SQI1_9BACL</name>
<keyword evidence="4" id="KW-1185">Reference proteome</keyword>
<protein>
    <submittedName>
        <fullName evidence="3">Bifunctional alpha,alpha-trehalose-phosphate synthase (UDP-forming)/trehalose-phosphatase</fullName>
    </submittedName>
</protein>
<evidence type="ECO:0000256" key="2">
    <source>
        <dbReference type="ARBA" id="ARBA00008799"/>
    </source>
</evidence>
<dbReference type="InterPro" id="IPR036412">
    <property type="entry name" value="HAD-like_sf"/>
</dbReference>
<dbReference type="SUPFAM" id="SSF56784">
    <property type="entry name" value="HAD-like"/>
    <property type="match status" value="1"/>
</dbReference>
<dbReference type="Gene3D" id="3.30.70.1020">
    <property type="entry name" value="Trehalose-6-phosphate phosphatase related protein, domain 2"/>
    <property type="match status" value="1"/>
</dbReference>
<dbReference type="PANTHER" id="PTHR10788">
    <property type="entry name" value="TREHALOSE-6-PHOSPHATE SYNTHASE"/>
    <property type="match status" value="1"/>
</dbReference>
<dbReference type="Gene3D" id="3.40.50.1000">
    <property type="entry name" value="HAD superfamily/HAD-like"/>
    <property type="match status" value="1"/>
</dbReference>
<dbReference type="NCBIfam" id="TIGR01484">
    <property type="entry name" value="HAD-SF-IIB"/>
    <property type="match status" value="1"/>
</dbReference>
<dbReference type="Pfam" id="PF02358">
    <property type="entry name" value="Trehalose_PPase"/>
    <property type="match status" value="1"/>
</dbReference>